<organism evidence="1 2">
    <name type="scientific">Dendrobium catenatum</name>
    <dbReference type="NCBI Taxonomy" id="906689"/>
    <lineage>
        <taxon>Eukaryota</taxon>
        <taxon>Viridiplantae</taxon>
        <taxon>Streptophyta</taxon>
        <taxon>Embryophyta</taxon>
        <taxon>Tracheophyta</taxon>
        <taxon>Spermatophyta</taxon>
        <taxon>Magnoliopsida</taxon>
        <taxon>Liliopsida</taxon>
        <taxon>Asparagales</taxon>
        <taxon>Orchidaceae</taxon>
        <taxon>Epidendroideae</taxon>
        <taxon>Malaxideae</taxon>
        <taxon>Dendrobiinae</taxon>
        <taxon>Dendrobium</taxon>
    </lineage>
</organism>
<keyword evidence="2" id="KW-1185">Reference proteome</keyword>
<accession>A0A2I0W009</accession>
<protein>
    <submittedName>
        <fullName evidence="1">Pentatricopeptide repeat-containing protein</fullName>
    </submittedName>
</protein>
<name>A0A2I0W009_9ASPA</name>
<reference evidence="1 2" key="2">
    <citation type="journal article" date="2017" name="Nature">
        <title>The Apostasia genome and the evolution of orchids.</title>
        <authorList>
            <person name="Zhang G.Q."/>
            <person name="Liu K.W."/>
            <person name="Li Z."/>
            <person name="Lohaus R."/>
            <person name="Hsiao Y.Y."/>
            <person name="Niu S.C."/>
            <person name="Wang J.Y."/>
            <person name="Lin Y.C."/>
            <person name="Xu Q."/>
            <person name="Chen L.J."/>
            <person name="Yoshida K."/>
            <person name="Fujiwara S."/>
            <person name="Wang Z.W."/>
            <person name="Zhang Y.Q."/>
            <person name="Mitsuda N."/>
            <person name="Wang M."/>
            <person name="Liu G.H."/>
            <person name="Pecoraro L."/>
            <person name="Huang H.X."/>
            <person name="Xiao X.J."/>
            <person name="Lin M."/>
            <person name="Wu X.Y."/>
            <person name="Wu W.L."/>
            <person name="Chen Y.Y."/>
            <person name="Chang S.B."/>
            <person name="Sakamoto S."/>
            <person name="Ohme-Takagi M."/>
            <person name="Yagi M."/>
            <person name="Zeng S.J."/>
            <person name="Shen C.Y."/>
            <person name="Yeh C.M."/>
            <person name="Luo Y.B."/>
            <person name="Tsai W.C."/>
            <person name="Van de Peer Y."/>
            <person name="Liu Z.J."/>
        </authorList>
    </citation>
    <scope>NUCLEOTIDE SEQUENCE [LARGE SCALE GENOMIC DNA]</scope>
    <source>
        <tissue evidence="1">The whole plant</tissue>
    </source>
</reference>
<evidence type="ECO:0000313" key="1">
    <source>
        <dbReference type="EMBL" id="PKU68990.1"/>
    </source>
</evidence>
<reference evidence="1 2" key="1">
    <citation type="journal article" date="2016" name="Sci. Rep.">
        <title>The Dendrobium catenatum Lindl. genome sequence provides insights into polysaccharide synthase, floral development and adaptive evolution.</title>
        <authorList>
            <person name="Zhang G.Q."/>
            <person name="Xu Q."/>
            <person name="Bian C."/>
            <person name="Tsai W.C."/>
            <person name="Yeh C.M."/>
            <person name="Liu K.W."/>
            <person name="Yoshida K."/>
            <person name="Zhang L.S."/>
            <person name="Chang S.B."/>
            <person name="Chen F."/>
            <person name="Shi Y."/>
            <person name="Su Y.Y."/>
            <person name="Zhang Y.Q."/>
            <person name="Chen L.J."/>
            <person name="Yin Y."/>
            <person name="Lin M."/>
            <person name="Huang H."/>
            <person name="Deng H."/>
            <person name="Wang Z.W."/>
            <person name="Zhu S.L."/>
            <person name="Zhao X."/>
            <person name="Deng C."/>
            <person name="Niu S.C."/>
            <person name="Huang J."/>
            <person name="Wang M."/>
            <person name="Liu G.H."/>
            <person name="Yang H.J."/>
            <person name="Xiao X.J."/>
            <person name="Hsiao Y.Y."/>
            <person name="Wu W.L."/>
            <person name="Chen Y.Y."/>
            <person name="Mitsuda N."/>
            <person name="Ohme-Takagi M."/>
            <person name="Luo Y.B."/>
            <person name="Van de Peer Y."/>
            <person name="Liu Z.J."/>
        </authorList>
    </citation>
    <scope>NUCLEOTIDE SEQUENCE [LARGE SCALE GENOMIC DNA]</scope>
    <source>
        <tissue evidence="1">The whole plant</tissue>
    </source>
</reference>
<dbReference type="Proteomes" id="UP000233837">
    <property type="component" value="Unassembled WGS sequence"/>
</dbReference>
<gene>
    <name evidence="1" type="primary">PCMP-E98</name>
    <name evidence="1" type="ORF">MA16_Dca002258</name>
</gene>
<dbReference type="EMBL" id="KZ503041">
    <property type="protein sequence ID" value="PKU68990.1"/>
    <property type="molecule type" value="Genomic_DNA"/>
</dbReference>
<sequence length="150" mass="17380">MDSVVRADAKKCKNIDKSYNLFCRWNQKELGCYSVMIDGRGIHKCIAKEIKLFEEIQEANSNEHPITELYRNISFLSIVGHGDDFRTYCLLAKNSYSPTHWQIKMLVHCNDSKAEHPHLEWEKPLHVLILKSAFKVFDPGICLPLYLPSN</sequence>
<proteinExistence type="predicted"/>
<evidence type="ECO:0000313" key="2">
    <source>
        <dbReference type="Proteomes" id="UP000233837"/>
    </source>
</evidence>
<dbReference type="AlphaFoldDB" id="A0A2I0W009"/>